<dbReference type="EMBL" id="AATS01000003">
    <property type="protein sequence ID" value="EAU55385.1"/>
    <property type="molecule type" value="Genomic_DNA"/>
</dbReference>
<dbReference type="SMART" id="SM00086">
    <property type="entry name" value="PAC"/>
    <property type="match status" value="1"/>
</dbReference>
<evidence type="ECO:0000256" key="3">
    <source>
        <dbReference type="ARBA" id="ARBA00022777"/>
    </source>
</evidence>
<dbReference type="NCBIfam" id="TIGR00229">
    <property type="entry name" value="sensory_box"/>
    <property type="match status" value="1"/>
</dbReference>
<dbReference type="InParanoid" id="Q0F106"/>
<dbReference type="STRING" id="314344.AL013_06930"/>
<dbReference type="CDD" id="cd01949">
    <property type="entry name" value="GGDEF"/>
    <property type="match status" value="1"/>
</dbReference>
<organism evidence="10 11">
    <name type="scientific">Mariprofundus ferrooxydans PV-1</name>
    <dbReference type="NCBI Taxonomy" id="314345"/>
    <lineage>
        <taxon>Bacteria</taxon>
        <taxon>Pseudomonadati</taxon>
        <taxon>Pseudomonadota</taxon>
        <taxon>Candidatius Mariprofundia</taxon>
        <taxon>Mariprofundales</taxon>
        <taxon>Mariprofundaceae</taxon>
        <taxon>Mariprofundus</taxon>
    </lineage>
</organism>
<dbReference type="PANTHER" id="PTHR46663:SF3">
    <property type="entry name" value="SLL0267 PROTEIN"/>
    <property type="match status" value="1"/>
</dbReference>
<name>Q0F106_9PROT</name>
<dbReference type="Gene3D" id="3.30.70.270">
    <property type="match status" value="1"/>
</dbReference>
<sequence length="420" mass="45893">MTQASSAAHPILILGGGHGGTAFLELLRDETLVQVIGVSDPDPAAPALATAKALNIPVYNNAEAALRACQPCTAFNLTGDESVSELAASIIGPCSIVGGSETHLIWKIISQLRDAQDELQSNRLLTESIVTHAMEGIILINTLGVIKAFNPAAERIFGYRLEEVIEKNISMLMPEPHRSEHDNYLQRYMQTKEAHVIGIERELIARHKSGEPIHISLSVNEMTSGNEHYFVGIVADISERKRNEAAILKLAHFDANTGLPNRTLFFDRFTHALAQAKRYDQQVAILFLDLDGFKAVNDTLGHVAGDTLLQEVAARLVKAIREVDTVARFGGDEFAFILYDVTTDQHMTQVVADRILAGLATPFIIDGIPCHIGGSIGISLFPENATDMDALIHQADTAMYAAKNSGKNRYLFYEPDMVPE</sequence>
<dbReference type="SUPFAM" id="SSF51735">
    <property type="entry name" value="NAD(P)-binding Rossmann-fold domains"/>
    <property type="match status" value="1"/>
</dbReference>
<dbReference type="SMART" id="SM00267">
    <property type="entry name" value="GGDEF"/>
    <property type="match status" value="1"/>
</dbReference>
<evidence type="ECO:0000256" key="2">
    <source>
        <dbReference type="ARBA" id="ARBA00022741"/>
    </source>
</evidence>
<dbReference type="InterPro" id="IPR013767">
    <property type="entry name" value="PAS_fold"/>
</dbReference>
<reference evidence="10 11" key="1">
    <citation type="submission" date="2006-09" db="EMBL/GenBank/DDBJ databases">
        <authorList>
            <person name="Emerson D."/>
            <person name="Ferriera S."/>
            <person name="Johnson J."/>
            <person name="Kravitz S."/>
            <person name="Halpern A."/>
            <person name="Remington K."/>
            <person name="Beeson K."/>
            <person name="Tran B."/>
            <person name="Rogers Y.-H."/>
            <person name="Friedman R."/>
            <person name="Venter J.C."/>
        </authorList>
    </citation>
    <scope>NUCLEOTIDE SEQUENCE [LARGE SCALE GENOMIC DNA]</scope>
    <source>
        <strain evidence="10 11">PV-1</strain>
    </source>
</reference>
<dbReference type="PANTHER" id="PTHR46663">
    <property type="entry name" value="DIGUANYLATE CYCLASE DGCT-RELATED"/>
    <property type="match status" value="1"/>
</dbReference>
<dbReference type="Pfam" id="PF00990">
    <property type="entry name" value="GGDEF"/>
    <property type="match status" value="1"/>
</dbReference>
<dbReference type="PROSITE" id="PS50887">
    <property type="entry name" value="GGDEF"/>
    <property type="match status" value="1"/>
</dbReference>
<dbReference type="OrthoDB" id="42802at2"/>
<protein>
    <recommendedName>
        <fullName evidence="6">Sensor protein FixL</fullName>
    </recommendedName>
</protein>
<evidence type="ECO:0000256" key="1">
    <source>
        <dbReference type="ARBA" id="ARBA00022679"/>
    </source>
</evidence>
<dbReference type="SUPFAM" id="SSF55785">
    <property type="entry name" value="PYP-like sensor domain (PAS domain)"/>
    <property type="match status" value="1"/>
</dbReference>
<dbReference type="SMART" id="SM00091">
    <property type="entry name" value="PAS"/>
    <property type="match status" value="1"/>
</dbReference>
<dbReference type="FunFam" id="3.30.450.20:FF:000060">
    <property type="entry name" value="Sensor protein FixL"/>
    <property type="match status" value="1"/>
</dbReference>
<proteinExistence type="predicted"/>
<keyword evidence="1" id="KW-0808">Transferase</keyword>
<dbReference type="InterPro" id="IPR035965">
    <property type="entry name" value="PAS-like_dom_sf"/>
</dbReference>
<keyword evidence="3" id="KW-0418">Kinase</keyword>
<comment type="caution">
    <text evidence="10">The sequence shown here is derived from an EMBL/GenBank/DDBJ whole genome shotgun (WGS) entry which is preliminary data.</text>
</comment>
<gene>
    <name evidence="10" type="ORF">SPV1_11651</name>
</gene>
<dbReference type="CDD" id="cd00130">
    <property type="entry name" value="PAS"/>
    <property type="match status" value="1"/>
</dbReference>
<dbReference type="NCBIfam" id="TIGR00254">
    <property type="entry name" value="GGDEF"/>
    <property type="match status" value="1"/>
</dbReference>
<dbReference type="Gene3D" id="3.30.450.20">
    <property type="entry name" value="PAS domain"/>
    <property type="match status" value="1"/>
</dbReference>
<dbReference type="Proteomes" id="UP000005297">
    <property type="component" value="Unassembled WGS sequence"/>
</dbReference>
<dbReference type="PROSITE" id="PS50113">
    <property type="entry name" value="PAC"/>
    <property type="match status" value="1"/>
</dbReference>
<dbReference type="InterPro" id="IPR000700">
    <property type="entry name" value="PAS-assoc_C"/>
</dbReference>
<evidence type="ECO:0000313" key="10">
    <source>
        <dbReference type="EMBL" id="EAU55385.1"/>
    </source>
</evidence>
<dbReference type="InterPro" id="IPR001610">
    <property type="entry name" value="PAC"/>
</dbReference>
<dbReference type="InterPro" id="IPR029787">
    <property type="entry name" value="Nucleotide_cyclase"/>
</dbReference>
<comment type="function">
    <text evidence="5">Putative oxygen sensor; modulates the activity of FixJ, a transcriptional activator of nitrogen fixation fixK gene. FixL probably acts as a kinase that phosphorylates FixJ.</text>
</comment>
<keyword evidence="2" id="KW-0547">Nucleotide-binding</keyword>
<dbReference type="PROSITE" id="PS50112">
    <property type="entry name" value="PAS"/>
    <property type="match status" value="1"/>
</dbReference>
<dbReference type="GO" id="GO:0016301">
    <property type="term" value="F:kinase activity"/>
    <property type="evidence" value="ECO:0007669"/>
    <property type="project" value="UniProtKB-KW"/>
</dbReference>
<evidence type="ECO:0000259" key="8">
    <source>
        <dbReference type="PROSITE" id="PS50113"/>
    </source>
</evidence>
<feature type="domain" description="GGDEF" evidence="9">
    <location>
        <begin position="281"/>
        <end position="415"/>
    </location>
</feature>
<dbReference type="InterPro" id="IPR036291">
    <property type="entry name" value="NAD(P)-bd_dom_sf"/>
</dbReference>
<dbReference type="RefSeq" id="WP_009849848.1">
    <property type="nucleotide sequence ID" value="NZ_DS022294.1"/>
</dbReference>
<dbReference type="Pfam" id="PF00989">
    <property type="entry name" value="PAS"/>
    <property type="match status" value="1"/>
</dbReference>
<evidence type="ECO:0000256" key="6">
    <source>
        <dbReference type="ARBA" id="ARBA00070616"/>
    </source>
</evidence>
<dbReference type="GO" id="GO:0005524">
    <property type="term" value="F:ATP binding"/>
    <property type="evidence" value="ECO:0007669"/>
    <property type="project" value="UniProtKB-KW"/>
</dbReference>
<feature type="domain" description="PAC" evidence="8">
    <location>
        <begin position="197"/>
        <end position="249"/>
    </location>
</feature>
<dbReference type="InterPro" id="IPR052163">
    <property type="entry name" value="DGC-Regulatory_Protein"/>
</dbReference>
<dbReference type="InterPro" id="IPR000014">
    <property type="entry name" value="PAS"/>
</dbReference>
<dbReference type="AlphaFoldDB" id="Q0F106"/>
<keyword evidence="11" id="KW-1185">Reference proteome</keyword>
<feature type="domain" description="PAS" evidence="7">
    <location>
        <begin position="122"/>
        <end position="192"/>
    </location>
</feature>
<evidence type="ECO:0000259" key="7">
    <source>
        <dbReference type="PROSITE" id="PS50112"/>
    </source>
</evidence>
<evidence type="ECO:0000256" key="5">
    <source>
        <dbReference type="ARBA" id="ARBA00059827"/>
    </source>
</evidence>
<dbReference type="HOGENOM" id="CLU_000445_11_4_0"/>
<evidence type="ECO:0000313" key="11">
    <source>
        <dbReference type="Proteomes" id="UP000005297"/>
    </source>
</evidence>
<dbReference type="GO" id="GO:0006355">
    <property type="term" value="P:regulation of DNA-templated transcription"/>
    <property type="evidence" value="ECO:0007669"/>
    <property type="project" value="InterPro"/>
</dbReference>
<dbReference type="InterPro" id="IPR000160">
    <property type="entry name" value="GGDEF_dom"/>
</dbReference>
<evidence type="ECO:0000259" key="9">
    <source>
        <dbReference type="PROSITE" id="PS50887"/>
    </source>
</evidence>
<keyword evidence="4" id="KW-0067">ATP-binding</keyword>
<dbReference type="SUPFAM" id="SSF55073">
    <property type="entry name" value="Nucleotide cyclase"/>
    <property type="match status" value="1"/>
</dbReference>
<dbReference type="FunCoup" id="Q0F106">
    <property type="interactions" value="37"/>
</dbReference>
<accession>Q0F106</accession>
<dbReference type="InterPro" id="IPR043128">
    <property type="entry name" value="Rev_trsase/Diguanyl_cyclase"/>
</dbReference>
<dbReference type="FunFam" id="3.30.70.270:FF:000001">
    <property type="entry name" value="Diguanylate cyclase domain protein"/>
    <property type="match status" value="1"/>
</dbReference>
<evidence type="ECO:0000256" key="4">
    <source>
        <dbReference type="ARBA" id="ARBA00022840"/>
    </source>
</evidence>
<dbReference type="eggNOG" id="COG2199">
    <property type="taxonomic scope" value="Bacteria"/>
</dbReference>